<dbReference type="EMBL" id="MU069443">
    <property type="protein sequence ID" value="KAF5843377.1"/>
    <property type="molecule type" value="Genomic_DNA"/>
</dbReference>
<feature type="compositionally biased region" description="Polar residues" evidence="1">
    <location>
        <begin position="221"/>
        <end position="230"/>
    </location>
</feature>
<feature type="region of interest" description="Disordered" evidence="1">
    <location>
        <begin position="1084"/>
        <end position="1153"/>
    </location>
</feature>
<keyword evidence="2" id="KW-0812">Transmembrane</keyword>
<evidence type="ECO:0000313" key="3">
    <source>
        <dbReference type="EMBL" id="KAF5843377.1"/>
    </source>
</evidence>
<feature type="compositionally biased region" description="Low complexity" evidence="1">
    <location>
        <begin position="1283"/>
        <end position="1296"/>
    </location>
</feature>
<organism evidence="3 4">
    <name type="scientific">Dunaliella salina</name>
    <name type="common">Green alga</name>
    <name type="synonym">Protococcus salinus</name>
    <dbReference type="NCBI Taxonomy" id="3046"/>
    <lineage>
        <taxon>Eukaryota</taxon>
        <taxon>Viridiplantae</taxon>
        <taxon>Chlorophyta</taxon>
        <taxon>core chlorophytes</taxon>
        <taxon>Chlorophyceae</taxon>
        <taxon>CS clade</taxon>
        <taxon>Chlamydomonadales</taxon>
        <taxon>Dunaliellaceae</taxon>
        <taxon>Dunaliella</taxon>
    </lineage>
</organism>
<feature type="transmembrane region" description="Helical" evidence="2">
    <location>
        <begin position="98"/>
        <end position="117"/>
    </location>
</feature>
<feature type="compositionally biased region" description="Basic and acidic residues" evidence="1">
    <location>
        <begin position="668"/>
        <end position="678"/>
    </location>
</feature>
<feature type="compositionally biased region" description="Low complexity" evidence="1">
    <location>
        <begin position="204"/>
        <end position="220"/>
    </location>
</feature>
<keyword evidence="2" id="KW-0472">Membrane</keyword>
<gene>
    <name evidence="3" type="ORF">DUNSADRAFT_16876</name>
</gene>
<name>A0ABQ7H943_DUNSA</name>
<reference evidence="3" key="1">
    <citation type="submission" date="2017-08" db="EMBL/GenBank/DDBJ databases">
        <authorList>
            <person name="Polle J.E."/>
            <person name="Barry K."/>
            <person name="Cushman J."/>
            <person name="Schmutz J."/>
            <person name="Tran D."/>
            <person name="Hathwaick L.T."/>
            <person name="Yim W.C."/>
            <person name="Jenkins J."/>
            <person name="Mckie-Krisberg Z.M."/>
            <person name="Prochnik S."/>
            <person name="Lindquist E."/>
            <person name="Dockter R.B."/>
            <person name="Adam C."/>
            <person name="Molina H."/>
            <person name="Bunkerborg J."/>
            <person name="Jin E."/>
            <person name="Buchheim M."/>
            <person name="Magnuson J."/>
        </authorList>
    </citation>
    <scope>NUCLEOTIDE SEQUENCE</scope>
    <source>
        <strain evidence="3">CCAP 19/18</strain>
    </source>
</reference>
<evidence type="ECO:0000313" key="4">
    <source>
        <dbReference type="Proteomes" id="UP000815325"/>
    </source>
</evidence>
<feature type="region of interest" description="Disordered" evidence="1">
    <location>
        <begin position="490"/>
        <end position="531"/>
    </location>
</feature>
<evidence type="ECO:0000256" key="1">
    <source>
        <dbReference type="SAM" id="MobiDB-lite"/>
    </source>
</evidence>
<comment type="caution">
    <text evidence="3">The sequence shown here is derived from an EMBL/GenBank/DDBJ whole genome shotgun (WGS) entry which is preliminary data.</text>
</comment>
<feature type="compositionally biased region" description="Basic and acidic residues" evidence="1">
    <location>
        <begin position="252"/>
        <end position="262"/>
    </location>
</feature>
<feature type="compositionally biased region" description="Low complexity" evidence="1">
    <location>
        <begin position="1127"/>
        <end position="1138"/>
    </location>
</feature>
<feature type="compositionally biased region" description="Low complexity" evidence="1">
    <location>
        <begin position="497"/>
        <end position="530"/>
    </location>
</feature>
<feature type="region of interest" description="Disordered" evidence="1">
    <location>
        <begin position="813"/>
        <end position="881"/>
    </location>
</feature>
<feature type="compositionally biased region" description="Low complexity" evidence="1">
    <location>
        <begin position="1108"/>
        <end position="1117"/>
    </location>
</feature>
<sequence length="1463" mass="152980">MPSRNEPLSWLGSNSSASSDYYQFKHLRIRWVTALWGALAYHAYGLFSIQMLARLLENNGNGKRAAAADAVFSIALSLSGGAVTVSAVWSQAASVSRCCWAGGFLCSTWYTLALFLPVCRSELEVLTTISFAAAALVYVPMPGLLLGTHAAAMSCYFIGVGYSKQTSIMRALIVHGIAAGVYALVECWCWKLYKASKVHHHHQQQQQQQKQQQQNSAQQQVELSSDQQLPQDAARHSPPESQGPSPAAAQTRENKNAEGVTARKQEAALRRAFFLQSVPESSQPSSSPPLLRHSNSLESSVNRYETESVWALLSPTPFLSLQGWNINMQSEEGRRSGKHLPWRSASSVSDLGEPLSEMHHSEPPNPPPLAATSAAQHEGSSESTPDGPALPVDTQLRVQVKRVHESSSGTGTPATAAAAALQGCQSSEVGNTLHPVGSLEGCGSVRAMRGARQEAWLNSQESAPPPVSDSSLMRASSGALELGAEAPVHGESRKVAPAHSFSQPAPAPAPQRSLLPSLSPQQQQQQQQKQQCERFSHCMASAWEVGGGFNRDGTLKGAPKPPPTISAVSPMVTHPADGCVMLRVVGAGLGQPGVELRARMHGMYFPVRMAHVWWSAGEGGPAAAATLGFRQSRSLELTRRSSSDMAGELLHGTSRSQLPLVLDSPGHGGEHAVQHRSDPLSPPLPKMSPVGGQRGRWGRGNPGQQGGQQQGQGGLESALITISGLKASSSGSSCSSTFRGLLTLECQVNGTLSSSRPVLVLADEVDGRVESELLAAFAADSCGYTMEALAQEQEAPERMCFNNCSGAYSKSDLSEDMLGSRSSLGKVGSGDDGRFRSGSGAILHQGAPAAEDSGGDPGGAGNSPGGDGREDKEGEGDNVGDSWMADFVSDLGFWLECIDMLDEQHAAAAESRGSNRSSLGGRPGRGLCEKALQESRTAASSDGPDYTELLPMLRGHPVPRAVLVMVGTQLLASALEQAMRALASRLTQGLVKTLGIREEQVCTSLRTVSGGWSVLHCAVRSQDLPTLEVALSLCGPNPTRAWLSDAAPAAPCCTPLHMAAVLPDGGELATAILARNPEVQPLWLGLPLEQPPPSPLLSQQHGQKPKQQHQLSPQQEQQQRKAHGGELTASSTLTSPSTYGGFEGSGTSSSISPGAVSTPGISVYSGQSCALHTERDSAGGSAGSAVPSPAAGTTSTATESVKATAGAASTAATSSHTGGAARVLLDPRPGSPAALAAACGNWVRTAWAHSATLTAPSSIVAGNGGSALGASTAGGAAPPSSILLQQQQRQQQQTTQPVSSHVPGALHTLAPGAPALRSPTAFPAEINADDEHLFPPVPILHAPPVSRGGSKHSSLPNTPSAAREADAAGANPDDVTPWPETPEPTHSLSGSAQAFLDDQPAARTLISLVCSIVKWVVAGLAQLAARKTVPQRVSWLGVDARRLWSWTKLLCMGFTEQEDAVVL</sequence>
<feature type="compositionally biased region" description="Gly residues" evidence="1">
    <location>
        <begin position="692"/>
        <end position="714"/>
    </location>
</feature>
<feature type="region of interest" description="Disordered" evidence="1">
    <location>
        <begin position="1283"/>
        <end position="1317"/>
    </location>
</feature>
<keyword evidence="4" id="KW-1185">Reference proteome</keyword>
<feature type="transmembrane region" description="Helical" evidence="2">
    <location>
        <begin position="65"/>
        <end position="89"/>
    </location>
</feature>
<feature type="region of interest" description="Disordered" evidence="1">
    <location>
        <begin position="203"/>
        <end position="262"/>
    </location>
</feature>
<feature type="non-terminal residue" evidence="3">
    <location>
        <position position="1463"/>
    </location>
</feature>
<dbReference type="Proteomes" id="UP000815325">
    <property type="component" value="Unassembled WGS sequence"/>
</dbReference>
<feature type="transmembrane region" description="Helical" evidence="2">
    <location>
        <begin position="129"/>
        <end position="159"/>
    </location>
</feature>
<feature type="region of interest" description="Disordered" evidence="1">
    <location>
        <begin position="1339"/>
        <end position="1391"/>
    </location>
</feature>
<feature type="transmembrane region" description="Helical" evidence="2">
    <location>
        <begin position="31"/>
        <end position="53"/>
    </location>
</feature>
<feature type="region of interest" description="Disordered" evidence="1">
    <location>
        <begin position="658"/>
        <end position="714"/>
    </location>
</feature>
<feature type="compositionally biased region" description="Low complexity" evidence="1">
    <location>
        <begin position="1183"/>
        <end position="1199"/>
    </location>
</feature>
<feature type="compositionally biased region" description="Polar residues" evidence="1">
    <location>
        <begin position="1351"/>
        <end position="1360"/>
    </location>
</feature>
<feature type="compositionally biased region" description="Low complexity" evidence="1">
    <location>
        <begin position="836"/>
        <end position="852"/>
    </location>
</feature>
<protein>
    <submittedName>
        <fullName evidence="3">Uncharacterized protein</fullName>
    </submittedName>
</protein>
<feature type="transmembrane region" description="Helical" evidence="2">
    <location>
        <begin position="171"/>
        <end position="193"/>
    </location>
</feature>
<feature type="compositionally biased region" description="Gly residues" evidence="1">
    <location>
        <begin position="855"/>
        <end position="866"/>
    </location>
</feature>
<feature type="region of interest" description="Disordered" evidence="1">
    <location>
        <begin position="332"/>
        <end position="392"/>
    </location>
</feature>
<proteinExistence type="predicted"/>
<feature type="region of interest" description="Disordered" evidence="1">
    <location>
        <begin position="1173"/>
        <end position="1199"/>
    </location>
</feature>
<evidence type="ECO:0000256" key="2">
    <source>
        <dbReference type="SAM" id="Phobius"/>
    </source>
</evidence>
<accession>A0ABQ7H943</accession>
<keyword evidence="2" id="KW-1133">Transmembrane helix</keyword>